<sequence>MDDIVNALSNAVVSIGIESSSTAGLTSKLEQAAQTIRTIVLGENEQTLGDVQQKTLTSLQACADLGDCVDSIIEKQHSVLSEQKKQFNELFP</sequence>
<protein>
    <submittedName>
        <fullName evidence="1">Uncharacterized protein</fullName>
    </submittedName>
</protein>
<accession>A0AA88KKX5</accession>
<gene>
    <name evidence="1" type="ORF">C9374_004239</name>
</gene>
<dbReference type="RefSeq" id="XP_044549247.1">
    <property type="nucleotide sequence ID" value="XM_044693856.1"/>
</dbReference>
<dbReference type="EMBL" id="PYSW02000020">
    <property type="protein sequence ID" value="KAG2383568.1"/>
    <property type="molecule type" value="Genomic_DNA"/>
</dbReference>
<evidence type="ECO:0000313" key="2">
    <source>
        <dbReference type="Proteomes" id="UP000816034"/>
    </source>
</evidence>
<evidence type="ECO:0000313" key="1">
    <source>
        <dbReference type="EMBL" id="KAG2383568.1"/>
    </source>
</evidence>
<dbReference type="GeneID" id="68096694"/>
<reference evidence="1 2" key="1">
    <citation type="journal article" date="2018" name="BMC Genomics">
        <title>The genome of Naegleria lovaniensis, the basis for a comparative approach to unravel pathogenicity factors of the human pathogenic amoeba N. fowleri.</title>
        <authorList>
            <person name="Liechti N."/>
            <person name="Schurch N."/>
            <person name="Bruggmann R."/>
            <person name="Wittwer M."/>
        </authorList>
    </citation>
    <scope>NUCLEOTIDE SEQUENCE [LARGE SCALE GENOMIC DNA]</scope>
    <source>
        <strain evidence="1 2">ATCC 30569</strain>
    </source>
</reference>
<dbReference type="AlphaFoldDB" id="A0AA88KKX5"/>
<proteinExistence type="predicted"/>
<organism evidence="1 2">
    <name type="scientific">Naegleria lovaniensis</name>
    <name type="common">Amoeba</name>
    <dbReference type="NCBI Taxonomy" id="51637"/>
    <lineage>
        <taxon>Eukaryota</taxon>
        <taxon>Discoba</taxon>
        <taxon>Heterolobosea</taxon>
        <taxon>Tetramitia</taxon>
        <taxon>Eutetramitia</taxon>
        <taxon>Vahlkampfiidae</taxon>
        <taxon>Naegleria</taxon>
    </lineage>
</organism>
<dbReference type="Proteomes" id="UP000816034">
    <property type="component" value="Unassembled WGS sequence"/>
</dbReference>
<comment type="caution">
    <text evidence="1">The sequence shown here is derived from an EMBL/GenBank/DDBJ whole genome shotgun (WGS) entry which is preliminary data.</text>
</comment>
<name>A0AA88KKX5_NAELO</name>
<keyword evidence="2" id="KW-1185">Reference proteome</keyword>